<evidence type="ECO:0000256" key="3">
    <source>
        <dbReference type="ARBA" id="ARBA00022723"/>
    </source>
</evidence>
<keyword evidence="8" id="KW-0732">Signal</keyword>
<feature type="chain" id="PRO_5036981844" evidence="8">
    <location>
        <begin position="25"/>
        <end position="696"/>
    </location>
</feature>
<protein>
    <submittedName>
        <fullName evidence="10">M48 family metallopeptidase</fullName>
    </submittedName>
</protein>
<dbReference type="PANTHER" id="PTHR22726:SF18">
    <property type="entry name" value="PEPTIDASE M48 DOMAIN-CONTAINING PROTEIN"/>
    <property type="match status" value="1"/>
</dbReference>
<dbReference type="GO" id="GO:0016020">
    <property type="term" value="C:membrane"/>
    <property type="evidence" value="ECO:0007669"/>
    <property type="project" value="TreeGrafter"/>
</dbReference>
<evidence type="ECO:0000256" key="7">
    <source>
        <dbReference type="SAM" id="MobiDB-lite"/>
    </source>
</evidence>
<organism evidence="10 11">
    <name type="scientific">Fulvivirga sediminis</name>
    <dbReference type="NCBI Taxonomy" id="2803949"/>
    <lineage>
        <taxon>Bacteria</taxon>
        <taxon>Pseudomonadati</taxon>
        <taxon>Bacteroidota</taxon>
        <taxon>Cytophagia</taxon>
        <taxon>Cytophagales</taxon>
        <taxon>Fulvivirgaceae</taxon>
        <taxon>Fulvivirga</taxon>
    </lineage>
</organism>
<dbReference type="RefSeq" id="WP_202245647.1">
    <property type="nucleotide sequence ID" value="NZ_JAESIY010000009.1"/>
</dbReference>
<evidence type="ECO:0000256" key="2">
    <source>
        <dbReference type="ARBA" id="ARBA00022670"/>
    </source>
</evidence>
<keyword evidence="3" id="KW-0479">Metal-binding</keyword>
<keyword evidence="4" id="KW-0378">Hydrolase</keyword>
<keyword evidence="6" id="KW-0482">Metalloprotease</keyword>
<reference evidence="10" key="1">
    <citation type="submission" date="2021-01" db="EMBL/GenBank/DDBJ databases">
        <title>Fulvivirga kasyanovii gen. nov., sp nov., a novel member of the phylum Bacteroidetes isolated from seawater in a mussel farm.</title>
        <authorList>
            <person name="Zhao L.-H."/>
            <person name="Wang Z.-J."/>
        </authorList>
    </citation>
    <scope>NUCLEOTIDE SEQUENCE</scope>
    <source>
        <strain evidence="10">2943</strain>
    </source>
</reference>
<proteinExistence type="predicted"/>
<feature type="compositionally biased region" description="Basic residues" evidence="7">
    <location>
        <begin position="485"/>
        <end position="500"/>
    </location>
</feature>
<keyword evidence="2" id="KW-0645">Protease</keyword>
<dbReference type="InterPro" id="IPR051156">
    <property type="entry name" value="Mito/Outer_Membr_Metalloprot"/>
</dbReference>
<comment type="caution">
    <text evidence="10">The sequence shown here is derived from an EMBL/GenBank/DDBJ whole genome shotgun (WGS) entry which is preliminary data.</text>
</comment>
<evidence type="ECO:0000313" key="10">
    <source>
        <dbReference type="EMBL" id="MBL3657864.1"/>
    </source>
</evidence>
<keyword evidence="11" id="KW-1185">Reference proteome</keyword>
<dbReference type="GO" id="GO:0004222">
    <property type="term" value="F:metalloendopeptidase activity"/>
    <property type="evidence" value="ECO:0007669"/>
    <property type="project" value="InterPro"/>
</dbReference>
<dbReference type="GO" id="GO:0046872">
    <property type="term" value="F:metal ion binding"/>
    <property type="evidence" value="ECO:0007669"/>
    <property type="project" value="UniProtKB-KW"/>
</dbReference>
<dbReference type="PROSITE" id="PS51257">
    <property type="entry name" value="PROKAR_LIPOPROTEIN"/>
    <property type="match status" value="1"/>
</dbReference>
<accession>A0A937K0Q8</accession>
<evidence type="ECO:0000256" key="5">
    <source>
        <dbReference type="ARBA" id="ARBA00022833"/>
    </source>
</evidence>
<dbReference type="Proteomes" id="UP000659388">
    <property type="component" value="Unassembled WGS sequence"/>
</dbReference>
<dbReference type="CDD" id="cd07324">
    <property type="entry name" value="M48C_Oma1-like"/>
    <property type="match status" value="1"/>
</dbReference>
<feature type="signal peptide" evidence="8">
    <location>
        <begin position="1"/>
        <end position="24"/>
    </location>
</feature>
<dbReference type="GO" id="GO:0006515">
    <property type="term" value="P:protein quality control for misfolded or incompletely synthesized proteins"/>
    <property type="evidence" value="ECO:0007669"/>
    <property type="project" value="TreeGrafter"/>
</dbReference>
<dbReference type="AlphaFoldDB" id="A0A937K0Q8"/>
<evidence type="ECO:0000256" key="6">
    <source>
        <dbReference type="ARBA" id="ARBA00023049"/>
    </source>
</evidence>
<evidence type="ECO:0000256" key="4">
    <source>
        <dbReference type="ARBA" id="ARBA00022801"/>
    </source>
</evidence>
<sequence>MKYYFFNVLIACCLTVAGCTSLYAQNGYTTLLPEGYIPSDFTQSFSLRYLNSTSSISKEDKRYVRKGKKKFYLKSSYSINDFLLSGKVLFNDPISNYLNAILAEVSKNDPDIDDSKVHVYAVKSAIPNAFATNSGIIFVNIGLITKLQNEAQLAFILSHEATHYKKKHVINNYIKNIEITEGKGSFRKFSNDEQNIAKSSYSKELEIEADSEGLISYIKSNYAKDSSLIQVFDILQTSDQLLLDQPFEYEFFEHGEYIFPDDYKVTDFEEYTSDEDYDDSESTHPNTAKRKENIKTLLNKYAVDGGTKYIISKNSFDNTKKLATLELCRQFLLNHDYDNALYLGYSLLSEYPDEKYFIEKVIGKAMYGITYREGLNPDKVVVSKEIQKIRHLYNEMSEEERKIWAIQYLYKIHLAHPEDEEVKLMIEDCIARLVKVDKTMRDKLFKNGTDKWKQAYYTYAFSEFDNQSALKQWFEKYTPTDKTESKKKRRRKKKKQKGPKVSKTILANPSYIKINKKKKDAARYADSEDVLEDLGKKINKVSSKLSMKVDQLDMSHLGRNDVETFNDNAIVNEWLGEKFIGSDTSMVSPIHNEVIRVADKHNTPYLTWIGAITMKDKVHDKGYAIALALLAPSLIPYTIVHLLSPEKETLYISFTMDVKSGQLVSSDIRSMQIKDSKSLMHSNLYNTFFKLKHGRK</sequence>
<dbReference type="InterPro" id="IPR001915">
    <property type="entry name" value="Peptidase_M48"/>
</dbReference>
<evidence type="ECO:0000256" key="8">
    <source>
        <dbReference type="SAM" id="SignalP"/>
    </source>
</evidence>
<dbReference type="PANTHER" id="PTHR22726">
    <property type="entry name" value="METALLOENDOPEPTIDASE OMA1"/>
    <property type="match status" value="1"/>
</dbReference>
<evidence type="ECO:0000313" key="11">
    <source>
        <dbReference type="Proteomes" id="UP000659388"/>
    </source>
</evidence>
<name>A0A937K0Q8_9BACT</name>
<evidence type="ECO:0000259" key="9">
    <source>
        <dbReference type="Pfam" id="PF01435"/>
    </source>
</evidence>
<gene>
    <name evidence="10" type="ORF">JL102_17065</name>
</gene>
<feature type="region of interest" description="Disordered" evidence="7">
    <location>
        <begin position="481"/>
        <end position="501"/>
    </location>
</feature>
<dbReference type="Pfam" id="PF01435">
    <property type="entry name" value="Peptidase_M48"/>
    <property type="match status" value="1"/>
</dbReference>
<feature type="domain" description="Peptidase M48" evidence="9">
    <location>
        <begin position="97"/>
        <end position="296"/>
    </location>
</feature>
<evidence type="ECO:0000256" key="1">
    <source>
        <dbReference type="ARBA" id="ARBA00001947"/>
    </source>
</evidence>
<comment type="cofactor">
    <cofactor evidence="1">
        <name>Zn(2+)</name>
        <dbReference type="ChEBI" id="CHEBI:29105"/>
    </cofactor>
</comment>
<keyword evidence="5" id="KW-0862">Zinc</keyword>
<dbReference type="EMBL" id="JAESIY010000009">
    <property type="protein sequence ID" value="MBL3657864.1"/>
    <property type="molecule type" value="Genomic_DNA"/>
</dbReference>
<dbReference type="Gene3D" id="3.30.2010.10">
    <property type="entry name" value="Metalloproteases ('zincins'), catalytic domain"/>
    <property type="match status" value="1"/>
</dbReference>